<dbReference type="InterPro" id="IPR007315">
    <property type="entry name" value="PIG-V/Gpi18"/>
</dbReference>
<dbReference type="GO" id="GO:0005789">
    <property type="term" value="C:endoplasmic reticulum membrane"/>
    <property type="evidence" value="ECO:0007669"/>
    <property type="project" value="UniProtKB-SubCell"/>
</dbReference>
<dbReference type="GO" id="GO:0000009">
    <property type="term" value="F:alpha-1,6-mannosyltransferase activity"/>
    <property type="evidence" value="ECO:0007669"/>
    <property type="project" value="InterPro"/>
</dbReference>
<evidence type="ECO:0000313" key="11">
    <source>
        <dbReference type="EMBL" id="CAB4323727.1"/>
    </source>
</evidence>
<dbReference type="PANTHER" id="PTHR12468:SF2">
    <property type="entry name" value="GPI MANNOSYLTRANSFERASE 2"/>
    <property type="match status" value="1"/>
</dbReference>
<comment type="pathway">
    <text evidence="2">Glycolipid biosynthesis; glycosylphosphatidylinositol-anchor biosynthesis.</text>
</comment>
<evidence type="ECO:0000256" key="3">
    <source>
        <dbReference type="ARBA" id="ARBA00022502"/>
    </source>
</evidence>
<name>A0A6J5YGT0_9ZZZZ</name>
<evidence type="ECO:0000256" key="7">
    <source>
        <dbReference type="ARBA" id="ARBA00022824"/>
    </source>
</evidence>
<keyword evidence="6 10" id="KW-0812">Transmembrane</keyword>
<accession>A0A6J5YGT0</accession>
<reference evidence="11" key="1">
    <citation type="submission" date="2020-05" db="EMBL/GenBank/DDBJ databases">
        <authorList>
            <person name="Chiriac C."/>
            <person name="Salcher M."/>
            <person name="Ghai R."/>
            <person name="Kavagutti S V."/>
        </authorList>
    </citation>
    <scope>NUCLEOTIDE SEQUENCE</scope>
</reference>
<keyword evidence="9 10" id="KW-0472">Membrane</keyword>
<evidence type="ECO:0000256" key="8">
    <source>
        <dbReference type="ARBA" id="ARBA00022989"/>
    </source>
</evidence>
<evidence type="ECO:0000256" key="9">
    <source>
        <dbReference type="ARBA" id="ARBA00023136"/>
    </source>
</evidence>
<evidence type="ECO:0000256" key="6">
    <source>
        <dbReference type="ARBA" id="ARBA00022692"/>
    </source>
</evidence>
<feature type="transmembrane region" description="Helical" evidence="10">
    <location>
        <begin position="240"/>
        <end position="261"/>
    </location>
</feature>
<feature type="transmembrane region" description="Helical" evidence="10">
    <location>
        <begin position="20"/>
        <end position="39"/>
    </location>
</feature>
<dbReference type="PROSITE" id="PS51257">
    <property type="entry name" value="PROKAR_LIPOPROTEIN"/>
    <property type="match status" value="1"/>
</dbReference>
<feature type="transmembrane region" description="Helical" evidence="10">
    <location>
        <begin position="190"/>
        <end position="219"/>
    </location>
</feature>
<comment type="subcellular location">
    <subcellularLocation>
        <location evidence="1">Endoplasmic reticulum membrane</location>
        <topology evidence="1">Multi-pass membrane protein</topology>
    </subcellularLocation>
</comment>
<evidence type="ECO:0000256" key="1">
    <source>
        <dbReference type="ARBA" id="ARBA00004477"/>
    </source>
</evidence>
<feature type="transmembrane region" description="Helical" evidence="10">
    <location>
        <begin position="396"/>
        <end position="414"/>
    </location>
</feature>
<keyword evidence="5" id="KW-0808">Transferase</keyword>
<dbReference type="EMBL" id="CAEMXZ010000066">
    <property type="protein sequence ID" value="CAB4323727.1"/>
    <property type="molecule type" value="Genomic_DNA"/>
</dbReference>
<organism evidence="11">
    <name type="scientific">freshwater metagenome</name>
    <dbReference type="NCBI Taxonomy" id="449393"/>
    <lineage>
        <taxon>unclassified sequences</taxon>
        <taxon>metagenomes</taxon>
        <taxon>ecological metagenomes</taxon>
    </lineage>
</organism>
<sequence>MTLSRSSEPDRRSDWITGRAWLDALAIFAVVTACVFIAVNLGGHAQLSSIASVDTTPYAGSSIFGSWFRFDGRWYDIIATRGYYWAGPDLQSPVAYFPAYPMLLRVLHEVTGVSVRLLGSLVTIACGAGMSVLLLRWCRDRVDSTTARIALVTLLVYPYAYYFMGAVYADALFALAVIGAFVLLERDHPIWAGVLGALATATRPTGLAVVIGLVAVVLWKREVITRVAGRTVISLRNLRRGDFGVLLSIGGLIAYMTYLGARFDAPLAFEEVQKAPGWDQGVGPRTWFKITWLQQIKNLPGWTIGWIQRGDDATFQKVQYASTVILQGLLIIGFLVLAYFVWKRLGWGYGLYSFALLAIPLVGTKDFQGAGRYLMAAFPCFLVLATMLTPRPVLKWLWWGVSASILLLWTFAYGRGYYLA</sequence>
<feature type="transmembrane region" description="Helical" evidence="10">
    <location>
        <begin position="159"/>
        <end position="184"/>
    </location>
</feature>
<evidence type="ECO:0000256" key="10">
    <source>
        <dbReference type="SAM" id="Phobius"/>
    </source>
</evidence>
<keyword evidence="4" id="KW-0328">Glycosyltransferase</keyword>
<evidence type="ECO:0000256" key="5">
    <source>
        <dbReference type="ARBA" id="ARBA00022679"/>
    </source>
</evidence>
<keyword evidence="3" id="KW-0337">GPI-anchor biosynthesis</keyword>
<dbReference type="GO" id="GO:0004376">
    <property type="term" value="F:GPI mannosyltransferase activity"/>
    <property type="evidence" value="ECO:0007669"/>
    <property type="project" value="InterPro"/>
</dbReference>
<keyword evidence="8 10" id="KW-1133">Transmembrane helix</keyword>
<feature type="transmembrane region" description="Helical" evidence="10">
    <location>
        <begin position="320"/>
        <end position="340"/>
    </location>
</feature>
<dbReference type="UniPathway" id="UPA00196"/>
<feature type="transmembrane region" description="Helical" evidence="10">
    <location>
        <begin position="347"/>
        <end position="364"/>
    </location>
</feature>
<gene>
    <name evidence="11" type="ORF">UFOPK1392_01484</name>
</gene>
<dbReference type="PANTHER" id="PTHR12468">
    <property type="entry name" value="GPI MANNOSYLTRANSFERASE 2"/>
    <property type="match status" value="1"/>
</dbReference>
<dbReference type="GO" id="GO:0031501">
    <property type="term" value="C:mannosyltransferase complex"/>
    <property type="evidence" value="ECO:0007669"/>
    <property type="project" value="TreeGrafter"/>
</dbReference>
<evidence type="ECO:0000256" key="4">
    <source>
        <dbReference type="ARBA" id="ARBA00022676"/>
    </source>
</evidence>
<evidence type="ECO:0000256" key="2">
    <source>
        <dbReference type="ARBA" id="ARBA00004687"/>
    </source>
</evidence>
<protein>
    <submittedName>
        <fullName evidence="11">Unannotated protein</fullName>
    </submittedName>
</protein>
<feature type="transmembrane region" description="Helical" evidence="10">
    <location>
        <begin position="117"/>
        <end position="138"/>
    </location>
</feature>
<proteinExistence type="predicted"/>
<dbReference type="AlphaFoldDB" id="A0A6J5YGT0"/>
<dbReference type="GO" id="GO:0006506">
    <property type="term" value="P:GPI anchor biosynthetic process"/>
    <property type="evidence" value="ECO:0007669"/>
    <property type="project" value="UniProtKB-UniPathway"/>
</dbReference>
<keyword evidence="7" id="KW-0256">Endoplasmic reticulum</keyword>